<keyword evidence="2" id="KW-0732">Signal</keyword>
<dbReference type="Pfam" id="PF00722">
    <property type="entry name" value="Glyco_hydro_16"/>
    <property type="match status" value="1"/>
</dbReference>
<feature type="chain" id="PRO_5035253608" evidence="2">
    <location>
        <begin position="27"/>
        <end position="365"/>
    </location>
</feature>
<dbReference type="EMBL" id="BMNR01000002">
    <property type="protein sequence ID" value="GGK18340.1"/>
    <property type="molecule type" value="Genomic_DNA"/>
</dbReference>
<gene>
    <name evidence="4" type="ORF">GCM10007962_10640</name>
</gene>
<name>A0A8J3BFJ5_9FLAO</name>
<protein>
    <submittedName>
        <fullName evidence="4">Beta-glucanase</fullName>
    </submittedName>
</protein>
<dbReference type="RefSeq" id="WP_229669459.1">
    <property type="nucleotide sequence ID" value="NZ_BMNR01000002.1"/>
</dbReference>
<dbReference type="PROSITE" id="PS51762">
    <property type="entry name" value="GH16_2"/>
    <property type="match status" value="1"/>
</dbReference>
<dbReference type="SUPFAM" id="SSF49299">
    <property type="entry name" value="PKD domain"/>
    <property type="match status" value="1"/>
</dbReference>
<proteinExistence type="inferred from homology"/>
<dbReference type="InterPro" id="IPR013320">
    <property type="entry name" value="ConA-like_dom_sf"/>
</dbReference>
<sequence>MFNFLYYIKPIALFLLLVFMSCSSSGGEDPANEITKPSNLSITANIVGKDSEKPNGDGSGEVNFIISASNATSYKVLINSETLTLTQNEFSYTFTTPGIKTYTVIVSAYNGLNFVSKTISVTVFVKAADNNLQLVWQDEFNQDGSPNPANWGYDIGNGDNGWGNNESEYYTNRLDNAKVENGVLKITAQRENYQGYAFTSARMLTSGKFEFTYGRIDVRAKLPDGSGTWPAIWLLGANIGSVGWPACGEIDIMEHVGNNLGQVSSALHTTSSYGATINHKSVSVSNETTEFHLYSMIWTENSITFLLDDEVYYTYNPSPKNNQNWPFTSNQFIILNVAMGGNLGGTISDSFQSSTMEIDYVRVYQ</sequence>
<dbReference type="Proteomes" id="UP000612329">
    <property type="component" value="Unassembled WGS sequence"/>
</dbReference>
<comment type="caution">
    <text evidence="4">The sequence shown here is derived from an EMBL/GenBank/DDBJ whole genome shotgun (WGS) entry which is preliminary data.</text>
</comment>
<comment type="similarity">
    <text evidence="1">Belongs to the glycosyl hydrolase 16 family.</text>
</comment>
<dbReference type="PANTHER" id="PTHR10963:SF55">
    <property type="entry name" value="GLYCOSIDE HYDROLASE FAMILY 16 PROTEIN"/>
    <property type="match status" value="1"/>
</dbReference>
<evidence type="ECO:0000313" key="5">
    <source>
        <dbReference type="Proteomes" id="UP000612329"/>
    </source>
</evidence>
<evidence type="ECO:0000259" key="3">
    <source>
        <dbReference type="PROSITE" id="PS51762"/>
    </source>
</evidence>
<keyword evidence="5" id="KW-1185">Reference proteome</keyword>
<dbReference type="GO" id="GO:0005975">
    <property type="term" value="P:carbohydrate metabolic process"/>
    <property type="evidence" value="ECO:0007669"/>
    <property type="project" value="InterPro"/>
</dbReference>
<evidence type="ECO:0000313" key="4">
    <source>
        <dbReference type="EMBL" id="GGK18340.1"/>
    </source>
</evidence>
<feature type="signal peptide" evidence="2">
    <location>
        <begin position="1"/>
        <end position="26"/>
    </location>
</feature>
<accession>A0A8J3BFJ5</accession>
<reference evidence="4" key="2">
    <citation type="submission" date="2020-09" db="EMBL/GenBank/DDBJ databases">
        <authorList>
            <person name="Sun Q."/>
            <person name="Ohkuma M."/>
        </authorList>
    </citation>
    <scope>NUCLEOTIDE SEQUENCE</scope>
    <source>
        <strain evidence="4">JCM 12862</strain>
    </source>
</reference>
<evidence type="ECO:0000256" key="1">
    <source>
        <dbReference type="ARBA" id="ARBA00006865"/>
    </source>
</evidence>
<organism evidence="4 5">
    <name type="scientific">Yeosuana aromativorans</name>
    <dbReference type="NCBI Taxonomy" id="288019"/>
    <lineage>
        <taxon>Bacteria</taxon>
        <taxon>Pseudomonadati</taxon>
        <taxon>Bacteroidota</taxon>
        <taxon>Flavobacteriia</taxon>
        <taxon>Flavobacteriales</taxon>
        <taxon>Flavobacteriaceae</taxon>
        <taxon>Yeosuana</taxon>
    </lineage>
</organism>
<dbReference type="CDD" id="cd08023">
    <property type="entry name" value="GH16_laminarinase_like"/>
    <property type="match status" value="1"/>
</dbReference>
<dbReference type="InterPro" id="IPR035986">
    <property type="entry name" value="PKD_dom_sf"/>
</dbReference>
<dbReference type="AlphaFoldDB" id="A0A8J3BFJ5"/>
<dbReference type="PANTHER" id="PTHR10963">
    <property type="entry name" value="GLYCOSYL HYDROLASE-RELATED"/>
    <property type="match status" value="1"/>
</dbReference>
<evidence type="ECO:0000256" key="2">
    <source>
        <dbReference type="SAM" id="SignalP"/>
    </source>
</evidence>
<dbReference type="InterPro" id="IPR000757">
    <property type="entry name" value="Beta-glucanase-like"/>
</dbReference>
<feature type="domain" description="GH16" evidence="3">
    <location>
        <begin position="140"/>
        <end position="365"/>
    </location>
</feature>
<dbReference type="SUPFAM" id="SSF49899">
    <property type="entry name" value="Concanavalin A-like lectins/glucanases"/>
    <property type="match status" value="1"/>
</dbReference>
<dbReference type="GO" id="GO:0004553">
    <property type="term" value="F:hydrolase activity, hydrolyzing O-glycosyl compounds"/>
    <property type="evidence" value="ECO:0007669"/>
    <property type="project" value="InterPro"/>
</dbReference>
<dbReference type="InterPro" id="IPR050546">
    <property type="entry name" value="Glycosyl_Hydrlase_16"/>
</dbReference>
<dbReference type="Gene3D" id="2.60.120.200">
    <property type="match status" value="1"/>
</dbReference>
<reference evidence="4" key="1">
    <citation type="journal article" date="2014" name="Int. J. Syst. Evol. Microbiol.">
        <title>Complete genome sequence of Corynebacterium casei LMG S-19264T (=DSM 44701T), isolated from a smear-ripened cheese.</title>
        <authorList>
            <consortium name="US DOE Joint Genome Institute (JGI-PGF)"/>
            <person name="Walter F."/>
            <person name="Albersmeier A."/>
            <person name="Kalinowski J."/>
            <person name="Ruckert C."/>
        </authorList>
    </citation>
    <scope>NUCLEOTIDE SEQUENCE</scope>
    <source>
        <strain evidence="4">JCM 12862</strain>
    </source>
</reference>